<evidence type="ECO:0000313" key="2">
    <source>
        <dbReference type="Proteomes" id="UP000276133"/>
    </source>
</evidence>
<name>A0A3M7QES1_BRAPC</name>
<evidence type="ECO:0000313" key="1">
    <source>
        <dbReference type="EMBL" id="RNA09684.1"/>
    </source>
</evidence>
<sequence>MKNNYLIFFSYLKCVTCNSLFEYINNPQCPLLHLSITLKVCSVLYFLHHLVNKAIKSTQISNQIHGNCLTKFKYASKIKLLLKSKKLPWLLENKKSKQISD</sequence>
<dbReference type="Proteomes" id="UP000276133">
    <property type="component" value="Unassembled WGS sequence"/>
</dbReference>
<keyword evidence="2" id="KW-1185">Reference proteome</keyword>
<accession>A0A3M7QES1</accession>
<protein>
    <submittedName>
        <fullName evidence="1">Uncharacterized protein</fullName>
    </submittedName>
</protein>
<organism evidence="1 2">
    <name type="scientific">Brachionus plicatilis</name>
    <name type="common">Marine rotifer</name>
    <name type="synonym">Brachionus muelleri</name>
    <dbReference type="NCBI Taxonomy" id="10195"/>
    <lineage>
        <taxon>Eukaryota</taxon>
        <taxon>Metazoa</taxon>
        <taxon>Spiralia</taxon>
        <taxon>Gnathifera</taxon>
        <taxon>Rotifera</taxon>
        <taxon>Eurotatoria</taxon>
        <taxon>Monogononta</taxon>
        <taxon>Pseudotrocha</taxon>
        <taxon>Ploima</taxon>
        <taxon>Brachionidae</taxon>
        <taxon>Brachionus</taxon>
    </lineage>
</organism>
<dbReference type="AlphaFoldDB" id="A0A3M7QES1"/>
<gene>
    <name evidence="1" type="ORF">BpHYR1_019624</name>
</gene>
<dbReference type="EMBL" id="REGN01006394">
    <property type="protein sequence ID" value="RNA09684.1"/>
    <property type="molecule type" value="Genomic_DNA"/>
</dbReference>
<reference evidence="1 2" key="1">
    <citation type="journal article" date="2018" name="Sci. Rep.">
        <title>Genomic signatures of local adaptation to the degree of environmental predictability in rotifers.</title>
        <authorList>
            <person name="Franch-Gras L."/>
            <person name="Hahn C."/>
            <person name="Garcia-Roger E.M."/>
            <person name="Carmona M.J."/>
            <person name="Serra M."/>
            <person name="Gomez A."/>
        </authorList>
    </citation>
    <scope>NUCLEOTIDE SEQUENCE [LARGE SCALE GENOMIC DNA]</scope>
    <source>
        <strain evidence="1">HYR1</strain>
    </source>
</reference>
<comment type="caution">
    <text evidence="1">The sequence shown here is derived from an EMBL/GenBank/DDBJ whole genome shotgun (WGS) entry which is preliminary data.</text>
</comment>
<proteinExistence type="predicted"/>